<accession>A0ACD3A5B4</accession>
<keyword evidence="2" id="KW-1185">Reference proteome</keyword>
<proteinExistence type="predicted"/>
<sequence length="98" mass="11321">WLSEWGGLDLWGRYLDEGFVQAKLAGDVDGWVKGVMEHADRGRLLAAMVDQMDANIPAEMWKIRNLWRQQMVMARRLFKGLILIEVRVDPIRPGPFNV</sequence>
<gene>
    <name evidence="1" type="ORF">BDN72DRAFT_722615</name>
</gene>
<evidence type="ECO:0000313" key="1">
    <source>
        <dbReference type="EMBL" id="TFK60792.1"/>
    </source>
</evidence>
<dbReference type="Proteomes" id="UP000308600">
    <property type="component" value="Unassembled WGS sequence"/>
</dbReference>
<evidence type="ECO:0000313" key="2">
    <source>
        <dbReference type="Proteomes" id="UP000308600"/>
    </source>
</evidence>
<reference evidence="1 2" key="1">
    <citation type="journal article" date="2019" name="Nat. Ecol. Evol.">
        <title>Megaphylogeny resolves global patterns of mushroom evolution.</title>
        <authorList>
            <person name="Varga T."/>
            <person name="Krizsan K."/>
            <person name="Foldi C."/>
            <person name="Dima B."/>
            <person name="Sanchez-Garcia M."/>
            <person name="Sanchez-Ramirez S."/>
            <person name="Szollosi G.J."/>
            <person name="Szarkandi J.G."/>
            <person name="Papp V."/>
            <person name="Albert L."/>
            <person name="Andreopoulos W."/>
            <person name="Angelini C."/>
            <person name="Antonin V."/>
            <person name="Barry K.W."/>
            <person name="Bougher N.L."/>
            <person name="Buchanan P."/>
            <person name="Buyck B."/>
            <person name="Bense V."/>
            <person name="Catcheside P."/>
            <person name="Chovatia M."/>
            <person name="Cooper J."/>
            <person name="Damon W."/>
            <person name="Desjardin D."/>
            <person name="Finy P."/>
            <person name="Geml J."/>
            <person name="Haridas S."/>
            <person name="Hughes K."/>
            <person name="Justo A."/>
            <person name="Karasinski D."/>
            <person name="Kautmanova I."/>
            <person name="Kiss B."/>
            <person name="Kocsube S."/>
            <person name="Kotiranta H."/>
            <person name="LaButti K.M."/>
            <person name="Lechner B.E."/>
            <person name="Liimatainen K."/>
            <person name="Lipzen A."/>
            <person name="Lukacs Z."/>
            <person name="Mihaltcheva S."/>
            <person name="Morgado L.N."/>
            <person name="Niskanen T."/>
            <person name="Noordeloos M.E."/>
            <person name="Ohm R.A."/>
            <person name="Ortiz-Santana B."/>
            <person name="Ovrebo C."/>
            <person name="Racz N."/>
            <person name="Riley R."/>
            <person name="Savchenko A."/>
            <person name="Shiryaev A."/>
            <person name="Soop K."/>
            <person name="Spirin V."/>
            <person name="Szebenyi C."/>
            <person name="Tomsovsky M."/>
            <person name="Tulloss R.E."/>
            <person name="Uehling J."/>
            <person name="Grigoriev I.V."/>
            <person name="Vagvolgyi C."/>
            <person name="Papp T."/>
            <person name="Martin F.M."/>
            <person name="Miettinen O."/>
            <person name="Hibbett D.S."/>
            <person name="Nagy L.G."/>
        </authorList>
    </citation>
    <scope>NUCLEOTIDE SEQUENCE [LARGE SCALE GENOMIC DNA]</scope>
    <source>
        <strain evidence="1 2">NL-1719</strain>
    </source>
</reference>
<feature type="non-terminal residue" evidence="1">
    <location>
        <position position="98"/>
    </location>
</feature>
<name>A0ACD3A5B4_9AGAR</name>
<protein>
    <submittedName>
        <fullName evidence="1">Uncharacterized protein</fullName>
    </submittedName>
</protein>
<organism evidence="1 2">
    <name type="scientific">Pluteus cervinus</name>
    <dbReference type="NCBI Taxonomy" id="181527"/>
    <lineage>
        <taxon>Eukaryota</taxon>
        <taxon>Fungi</taxon>
        <taxon>Dikarya</taxon>
        <taxon>Basidiomycota</taxon>
        <taxon>Agaricomycotina</taxon>
        <taxon>Agaricomycetes</taxon>
        <taxon>Agaricomycetidae</taxon>
        <taxon>Agaricales</taxon>
        <taxon>Pluteineae</taxon>
        <taxon>Pluteaceae</taxon>
        <taxon>Pluteus</taxon>
    </lineage>
</organism>
<dbReference type="EMBL" id="ML208731">
    <property type="protein sequence ID" value="TFK60792.1"/>
    <property type="molecule type" value="Genomic_DNA"/>
</dbReference>
<feature type="non-terminal residue" evidence="1">
    <location>
        <position position="1"/>
    </location>
</feature>